<protein>
    <submittedName>
        <fullName evidence="6">Dehydrogenases with different specificities</fullName>
    </submittedName>
    <submittedName>
        <fullName evidence="4">Short chain dehydrogenase</fullName>
    </submittedName>
</protein>
<evidence type="ECO:0000313" key="7">
    <source>
        <dbReference type="Proteomes" id="UP000031847"/>
    </source>
</evidence>
<dbReference type="InterPro" id="IPR002347">
    <property type="entry name" value="SDR_fam"/>
</dbReference>
<reference evidence="6 7" key="1">
    <citation type="submission" date="2015-01" db="EMBL/GenBank/DDBJ databases">
        <title>Lactococcus lactis subsp.lactis JCM 5805 whole genome shotgun sequence.</title>
        <authorList>
            <person name="Fujii T."/>
            <person name="Tomita Y."/>
            <person name="Ikushima S."/>
            <person name="Fujiwara D."/>
        </authorList>
    </citation>
    <scope>NUCLEOTIDE SEQUENCE [LARGE SCALE GENOMIC DNA]</scope>
    <source>
        <strain evidence="6 7">JCM 5805</strain>
    </source>
</reference>
<evidence type="ECO:0000313" key="8">
    <source>
        <dbReference type="Proteomes" id="UP000192067"/>
    </source>
</evidence>
<dbReference type="CDD" id="cd05374">
    <property type="entry name" value="17beta-HSD-like_SDR_c"/>
    <property type="match status" value="1"/>
</dbReference>
<dbReference type="GO" id="GO:0016491">
    <property type="term" value="F:oxidoreductase activity"/>
    <property type="evidence" value="ECO:0007669"/>
    <property type="project" value="UniProtKB-KW"/>
</dbReference>
<gene>
    <name evidence="6" type="ORF">JCM5805K_1324</name>
    <name evidence="4" type="ORF">LL275_1402</name>
    <name evidence="5" type="ORF">LLUC11_1285</name>
</gene>
<dbReference type="PRINTS" id="PR00081">
    <property type="entry name" value="GDHRDH"/>
</dbReference>
<evidence type="ECO:0000256" key="2">
    <source>
        <dbReference type="ARBA" id="ARBA00023002"/>
    </source>
</evidence>
<dbReference type="AlphaFoldDB" id="A0A0B8QZ63"/>
<dbReference type="Pfam" id="PF00106">
    <property type="entry name" value="adh_short"/>
    <property type="match status" value="1"/>
</dbReference>
<organism evidence="6 7">
    <name type="scientific">Lactococcus lactis subsp. lactis</name>
    <name type="common">Streptococcus lactis</name>
    <dbReference type="NCBI Taxonomy" id="1360"/>
    <lineage>
        <taxon>Bacteria</taxon>
        <taxon>Bacillati</taxon>
        <taxon>Bacillota</taxon>
        <taxon>Bacilli</taxon>
        <taxon>Lactobacillales</taxon>
        <taxon>Streptococcaceae</taxon>
        <taxon>Lactococcus</taxon>
    </lineage>
</organism>
<dbReference type="Gene3D" id="3.40.50.720">
    <property type="entry name" value="NAD(P)-binding Rossmann-like Domain"/>
    <property type="match status" value="1"/>
</dbReference>
<dbReference type="NCBIfam" id="NF004826">
    <property type="entry name" value="PRK06182.1"/>
    <property type="match status" value="1"/>
</dbReference>
<dbReference type="InterPro" id="IPR036291">
    <property type="entry name" value="NAD(P)-bd_dom_sf"/>
</dbReference>
<dbReference type="Proteomes" id="UP000192067">
    <property type="component" value="Chromosome"/>
</dbReference>
<comment type="similarity">
    <text evidence="1 3">Belongs to the short-chain dehydrogenases/reductases (SDR) family.</text>
</comment>
<evidence type="ECO:0000313" key="5">
    <source>
        <dbReference type="EMBL" id="ARE13617.1"/>
    </source>
</evidence>
<name>A0A0B8QZ63_LACLL</name>
<dbReference type="EMBL" id="BBSI01000022">
    <property type="protein sequence ID" value="GAM80213.1"/>
    <property type="molecule type" value="Genomic_DNA"/>
</dbReference>
<dbReference type="PATRIC" id="fig|1360.110.peg.2539"/>
<dbReference type="SUPFAM" id="SSF51735">
    <property type="entry name" value="NAD(P)-binding Rossmann-fold domains"/>
    <property type="match status" value="1"/>
</dbReference>
<dbReference type="EMBL" id="CP015904">
    <property type="protein sequence ID" value="ARE13617.1"/>
    <property type="molecule type" value="Genomic_DNA"/>
</dbReference>
<sequence>MAIILITGASSGIGYQTAELLAQNGHKVYGAARRMDKLEKLKSVGVEPIYLDITNEESCRKLVDTIIDNEGQIDILINNAGYGSYGAIEDVPLEEAKRQFEVNLFGLAALTKLVLPHMRHQKAGRIINISSMGGRFTTYFGAWYHATKYALEAFSDALRMEVKPFGIDVSLIEPGGIKTNWGLIAADHLAESAKGGTYEEAALKTATGMRKQYSGNMMSDPKIISKTISKAVSSKRMRARYLIGFGAKPLVFLHTILPTRIFDWLIMRAS</sequence>
<evidence type="ECO:0000256" key="3">
    <source>
        <dbReference type="RuleBase" id="RU000363"/>
    </source>
</evidence>
<dbReference type="RefSeq" id="WP_014570620.1">
    <property type="nucleotide sequence ID" value="NZ_BAABQR010000002.1"/>
</dbReference>
<evidence type="ECO:0000256" key="1">
    <source>
        <dbReference type="ARBA" id="ARBA00006484"/>
    </source>
</evidence>
<evidence type="ECO:0000313" key="9">
    <source>
        <dbReference type="Proteomes" id="UP000192085"/>
    </source>
</evidence>
<dbReference type="EMBL" id="CP015897">
    <property type="protein sequence ID" value="ARD99030.1"/>
    <property type="molecule type" value="Genomic_DNA"/>
</dbReference>
<evidence type="ECO:0000313" key="4">
    <source>
        <dbReference type="EMBL" id="ARD99030.1"/>
    </source>
</evidence>
<dbReference type="PRINTS" id="PR00080">
    <property type="entry name" value="SDRFAMILY"/>
</dbReference>
<keyword evidence="2" id="KW-0560">Oxidoreductase</keyword>
<dbReference type="PANTHER" id="PTHR44169">
    <property type="entry name" value="NADPH-DEPENDENT 1-ACYLDIHYDROXYACETONE PHOSPHATE REDUCTASE"/>
    <property type="match status" value="1"/>
</dbReference>
<evidence type="ECO:0000313" key="6">
    <source>
        <dbReference type="EMBL" id="GAM80213.1"/>
    </source>
</evidence>
<dbReference type="Proteomes" id="UP000031847">
    <property type="component" value="Unassembled WGS sequence"/>
</dbReference>
<dbReference type="PANTHER" id="PTHR44169:SF6">
    <property type="entry name" value="NADPH-DEPENDENT 1-ACYLDIHYDROXYACETONE PHOSPHATE REDUCTASE"/>
    <property type="match status" value="1"/>
</dbReference>
<dbReference type="Proteomes" id="UP000192085">
    <property type="component" value="Chromosome"/>
</dbReference>
<reference evidence="8 9" key="2">
    <citation type="journal article" date="2017" name="BMC Genomics">
        <title>Comparative and functional genomics of the Lactococcus lactis taxon; insights into evolution and niche adaptation.</title>
        <authorList>
            <person name="Kelleher P."/>
            <person name="Bottacini F."/>
            <person name="Mahony J."/>
            <person name="Kilcawley K.N."/>
            <person name="van Sinderen D."/>
        </authorList>
    </citation>
    <scope>NUCLEOTIDE SEQUENCE [LARGE SCALE GENOMIC DNA]</scope>
    <source>
        <strain evidence="4 9">275</strain>
        <strain evidence="5 8">UC11</strain>
    </source>
</reference>
<proteinExistence type="inferred from homology"/>
<accession>A0A0B8QZ63</accession>